<protein>
    <submittedName>
        <fullName evidence="1">Uncharacterized protein</fullName>
    </submittedName>
</protein>
<evidence type="ECO:0000313" key="2">
    <source>
        <dbReference type="Proteomes" id="UP001153148"/>
    </source>
</evidence>
<organism evidence="1 2">
    <name type="scientific">Timema podura</name>
    <name type="common">Walking stick</name>
    <dbReference type="NCBI Taxonomy" id="61482"/>
    <lineage>
        <taxon>Eukaryota</taxon>
        <taxon>Metazoa</taxon>
        <taxon>Ecdysozoa</taxon>
        <taxon>Arthropoda</taxon>
        <taxon>Hexapoda</taxon>
        <taxon>Insecta</taxon>
        <taxon>Pterygota</taxon>
        <taxon>Neoptera</taxon>
        <taxon>Polyneoptera</taxon>
        <taxon>Phasmatodea</taxon>
        <taxon>Timematodea</taxon>
        <taxon>Timematoidea</taxon>
        <taxon>Timematidae</taxon>
        <taxon>Timema</taxon>
    </lineage>
</organism>
<feature type="non-terminal residue" evidence="1">
    <location>
        <position position="1"/>
    </location>
</feature>
<evidence type="ECO:0000313" key="1">
    <source>
        <dbReference type="EMBL" id="CAG2059638.1"/>
    </source>
</evidence>
<gene>
    <name evidence="1" type="ORF">TPAB3V08_LOCUS6599</name>
</gene>
<dbReference type="Proteomes" id="UP001153148">
    <property type="component" value="Unassembled WGS sequence"/>
</dbReference>
<comment type="caution">
    <text evidence="1">The sequence shown here is derived from an EMBL/GenBank/DDBJ whole genome shotgun (WGS) entry which is preliminary data.</text>
</comment>
<name>A0ABN7NZF6_TIMPD</name>
<feature type="non-terminal residue" evidence="1">
    <location>
        <position position="116"/>
    </location>
</feature>
<sequence length="116" mass="13129">PRTVDWFLVRSSIPVLITNAVFIKSGNVSTPLHKPMFQVLQAGWWGSYNLFCQPVDYSSRPQALRLFSTVVSKVHRFVENIDYRSFLATFPIIASVISSISLVDFKESTIVSCTTR</sequence>
<proteinExistence type="predicted"/>
<dbReference type="EMBL" id="CAJPIN010010140">
    <property type="protein sequence ID" value="CAG2059638.1"/>
    <property type="molecule type" value="Genomic_DNA"/>
</dbReference>
<reference evidence="1" key="1">
    <citation type="submission" date="2021-03" db="EMBL/GenBank/DDBJ databases">
        <authorList>
            <person name="Tran Van P."/>
        </authorList>
    </citation>
    <scope>NUCLEOTIDE SEQUENCE</scope>
</reference>
<keyword evidence="2" id="KW-1185">Reference proteome</keyword>
<accession>A0ABN7NZF6</accession>